<comment type="caution">
    <text evidence="1">The sequence shown here is derived from an EMBL/GenBank/DDBJ whole genome shotgun (WGS) entry which is preliminary data.</text>
</comment>
<evidence type="ECO:0000313" key="1">
    <source>
        <dbReference type="EMBL" id="KAK5100669.1"/>
    </source>
</evidence>
<accession>A0ABR0KNY9</accession>
<name>A0ABR0KNY9_9EURO</name>
<proteinExistence type="predicted"/>
<protein>
    <submittedName>
        <fullName evidence="1">Uncharacterized protein</fullName>
    </submittedName>
</protein>
<dbReference type="Pfam" id="PF08310">
    <property type="entry name" value="LGFP"/>
    <property type="match status" value="2"/>
</dbReference>
<gene>
    <name evidence="1" type="ORF">LTR24_000815</name>
</gene>
<organism evidence="1 2">
    <name type="scientific">Lithohypha guttulata</name>
    <dbReference type="NCBI Taxonomy" id="1690604"/>
    <lineage>
        <taxon>Eukaryota</taxon>
        <taxon>Fungi</taxon>
        <taxon>Dikarya</taxon>
        <taxon>Ascomycota</taxon>
        <taxon>Pezizomycotina</taxon>
        <taxon>Eurotiomycetes</taxon>
        <taxon>Chaetothyriomycetidae</taxon>
        <taxon>Chaetothyriales</taxon>
        <taxon>Trichomeriaceae</taxon>
        <taxon>Lithohypha</taxon>
    </lineage>
</organism>
<sequence>MGNAQSTLDNRVQGLSWIGSPKGPIKYEGQAYYHEYQNATLWAVGDFNPDITKSAVGNAYEIHGGIRDYHVKIGGGKSVTGAPVSDETTTADGRGRFNQMQNGYIYWSPATGAHEVYGNIMLHWQGLGSETSWLGYPTSGEIDTPGGRMNSFENGQVVWRNGVASAIGYKDVLVQKYNQIGGIYPRLGLPLSTAMSFNRVGNGFMMPFRGGSITVPFDSPVPAAVATQTLRINWTGLECQVRQEGEDELAGAVSALAPSTKWNNTKKFPDGNEPWKLGHEGARIMYTNFPIYEGPPANVVLTTALVELDTNAGNPSRVADQIVSFLGNASGLLDRVGALSGNDVLSGYGRELGDIVNSFKELEKSNIWRFLVNLFDSPDDPYPAGVLELKWDDMQRNASNKKVLRRSDDGHTITWTDSITVIGRDNGGDVGVYAFYFDVNIIASQDHL</sequence>
<dbReference type="EMBL" id="JAVRRG010000006">
    <property type="protein sequence ID" value="KAK5100669.1"/>
    <property type="molecule type" value="Genomic_DNA"/>
</dbReference>
<reference evidence="1 2" key="1">
    <citation type="submission" date="2023-08" db="EMBL/GenBank/DDBJ databases">
        <title>Black Yeasts Isolated from many extreme environments.</title>
        <authorList>
            <person name="Coleine C."/>
            <person name="Stajich J.E."/>
            <person name="Selbmann L."/>
        </authorList>
    </citation>
    <scope>NUCLEOTIDE SEQUENCE [LARGE SCALE GENOMIC DNA]</scope>
    <source>
        <strain evidence="1 2">CCFEE 5885</strain>
    </source>
</reference>
<dbReference type="Proteomes" id="UP001345013">
    <property type="component" value="Unassembled WGS sequence"/>
</dbReference>
<keyword evidence="2" id="KW-1185">Reference proteome</keyword>
<evidence type="ECO:0000313" key="2">
    <source>
        <dbReference type="Proteomes" id="UP001345013"/>
    </source>
</evidence>
<dbReference type="InterPro" id="IPR013207">
    <property type="entry name" value="LGFP"/>
</dbReference>